<protein>
    <recommendedName>
        <fullName evidence="4">Heat induced stress protein YflT</fullName>
    </recommendedName>
</protein>
<reference evidence="2 3" key="1">
    <citation type="journal article" date="2015" name="Stand. Genomic Sci.">
        <title>Genomic Encyclopedia of Bacterial and Archaeal Type Strains, Phase III: the genomes of soil and plant-associated and newly described type strains.</title>
        <authorList>
            <person name="Whitman W.B."/>
            <person name="Woyke T."/>
            <person name="Klenk H.P."/>
            <person name="Zhou Y."/>
            <person name="Lilburn T.G."/>
            <person name="Beck B.J."/>
            <person name="De Vos P."/>
            <person name="Vandamme P."/>
            <person name="Eisen J.A."/>
            <person name="Garrity G."/>
            <person name="Hugenholtz P."/>
            <person name="Kyrpides N.C."/>
        </authorList>
    </citation>
    <scope>NUCLEOTIDE SEQUENCE [LARGE SCALE GENOMIC DNA]</scope>
    <source>
        <strain evidence="2 3">CGMCC 1.7270</strain>
    </source>
</reference>
<accession>V6S014</accession>
<keyword evidence="1" id="KW-0812">Transmembrane</keyword>
<dbReference type="Proteomes" id="UP000319848">
    <property type="component" value="Unassembled WGS sequence"/>
</dbReference>
<dbReference type="STRING" id="1341154.FCR2A7T_14430"/>
<feature type="transmembrane region" description="Helical" evidence="1">
    <location>
        <begin position="84"/>
        <end position="112"/>
    </location>
</feature>
<keyword evidence="1" id="KW-0472">Membrane</keyword>
<keyword evidence="1" id="KW-1133">Transmembrane helix</keyword>
<keyword evidence="3" id="KW-1185">Reference proteome</keyword>
<gene>
    <name evidence="2" type="ORF">IP98_00804</name>
</gene>
<dbReference type="InterPro" id="IPR052948">
    <property type="entry name" value="Low_temp-induced_all0457"/>
</dbReference>
<sequence>MKSKIAIYNTHQEAVDAVKVLNDQNFPMSNVSLLGTAEVIEDHIHVRSIDAIKKAPAIIGMGAGTVIGLLSGIGVFTIPGFGFLYGAGALVGAIAGFDLGIVTGGLISFLSFIGIKEDNIVRCEEHLKEGKFMVVVNGSLDEIEQAEHILHTEGTHLELLS</sequence>
<proteinExistence type="predicted"/>
<feature type="transmembrane region" description="Helical" evidence="1">
    <location>
        <begin position="57"/>
        <end position="78"/>
    </location>
</feature>
<name>V6S014_9FLAO</name>
<dbReference type="RefSeq" id="WP_023570582.1">
    <property type="nucleotide sequence ID" value="NZ_AVBI01000014.1"/>
</dbReference>
<dbReference type="PANTHER" id="PTHR36109">
    <property type="entry name" value="MEMBRANE PROTEIN-RELATED"/>
    <property type="match status" value="1"/>
</dbReference>
<evidence type="ECO:0000313" key="2">
    <source>
        <dbReference type="EMBL" id="TWI14827.1"/>
    </source>
</evidence>
<dbReference type="PANTHER" id="PTHR36109:SF2">
    <property type="entry name" value="MEMBRANE PROTEIN"/>
    <property type="match status" value="1"/>
</dbReference>
<dbReference type="OrthoDB" id="1354971at2"/>
<dbReference type="AlphaFoldDB" id="V6S014"/>
<comment type="caution">
    <text evidence="2">The sequence shown here is derived from an EMBL/GenBank/DDBJ whole genome shotgun (WGS) entry which is preliminary data.</text>
</comment>
<evidence type="ECO:0008006" key="4">
    <source>
        <dbReference type="Google" id="ProtNLM"/>
    </source>
</evidence>
<evidence type="ECO:0000313" key="3">
    <source>
        <dbReference type="Proteomes" id="UP000319848"/>
    </source>
</evidence>
<evidence type="ECO:0000256" key="1">
    <source>
        <dbReference type="SAM" id="Phobius"/>
    </source>
</evidence>
<dbReference type="EMBL" id="VLKQ01000002">
    <property type="protein sequence ID" value="TWI14827.1"/>
    <property type="molecule type" value="Genomic_DNA"/>
</dbReference>
<organism evidence="2 3">
    <name type="scientific">Flavobacterium cauense R2A-7</name>
    <dbReference type="NCBI Taxonomy" id="1341154"/>
    <lineage>
        <taxon>Bacteria</taxon>
        <taxon>Pseudomonadati</taxon>
        <taxon>Bacteroidota</taxon>
        <taxon>Flavobacteriia</taxon>
        <taxon>Flavobacteriales</taxon>
        <taxon>Flavobacteriaceae</taxon>
        <taxon>Flavobacterium</taxon>
    </lineage>
</organism>